<dbReference type="Gene3D" id="3.90.1310.10">
    <property type="entry name" value="Penicillin-binding protein 2a (Domain 2)"/>
    <property type="match status" value="1"/>
</dbReference>
<dbReference type="PANTHER" id="PTHR30627">
    <property type="entry name" value="PEPTIDOGLYCAN D,D-TRANSPEPTIDASE"/>
    <property type="match status" value="1"/>
</dbReference>
<dbReference type="PANTHER" id="PTHR30627:SF2">
    <property type="entry name" value="PEPTIDOGLYCAN D,D-TRANSPEPTIDASE MRDA"/>
    <property type="match status" value="1"/>
</dbReference>
<dbReference type="GO" id="GO:0005886">
    <property type="term" value="C:plasma membrane"/>
    <property type="evidence" value="ECO:0007669"/>
    <property type="project" value="TreeGrafter"/>
</dbReference>
<protein>
    <recommendedName>
        <fullName evidence="1">Penicillin-binding protein transpeptidase domain-containing protein</fullName>
    </recommendedName>
</protein>
<dbReference type="Pfam" id="PF00905">
    <property type="entry name" value="Transpeptidase"/>
    <property type="match status" value="1"/>
</dbReference>
<gene>
    <name evidence="2" type="ORF">C5Q98_07360</name>
</gene>
<evidence type="ECO:0000259" key="1">
    <source>
        <dbReference type="Pfam" id="PF00905"/>
    </source>
</evidence>
<dbReference type="AlphaFoldDB" id="A0A2S0KPT3"/>
<evidence type="ECO:0000313" key="3">
    <source>
        <dbReference type="Proteomes" id="UP000237947"/>
    </source>
</evidence>
<proteinExistence type="predicted"/>
<name>A0A2S0KPT3_9FIRM</name>
<evidence type="ECO:0000313" key="2">
    <source>
        <dbReference type="EMBL" id="AVM43036.1"/>
    </source>
</evidence>
<dbReference type="InterPro" id="IPR001460">
    <property type="entry name" value="PCN-bd_Tpept"/>
</dbReference>
<dbReference type="GO" id="GO:0071555">
    <property type="term" value="P:cell wall organization"/>
    <property type="evidence" value="ECO:0007669"/>
    <property type="project" value="TreeGrafter"/>
</dbReference>
<accession>A0A2S0KPT3</accession>
<dbReference type="Proteomes" id="UP000237947">
    <property type="component" value="Chromosome"/>
</dbReference>
<dbReference type="SUPFAM" id="SSF56601">
    <property type="entry name" value="beta-lactamase/transpeptidase-like"/>
    <property type="match status" value="1"/>
</dbReference>
<dbReference type="EMBL" id="CP027226">
    <property type="protein sequence ID" value="AVM43036.1"/>
    <property type="molecule type" value="Genomic_DNA"/>
</dbReference>
<dbReference type="RefSeq" id="WP_106012983.1">
    <property type="nucleotide sequence ID" value="NZ_CP027226.1"/>
</dbReference>
<dbReference type="GO" id="GO:0008658">
    <property type="term" value="F:penicillin binding"/>
    <property type="evidence" value="ECO:0007669"/>
    <property type="project" value="InterPro"/>
</dbReference>
<keyword evidence="3" id="KW-1185">Reference proteome</keyword>
<reference evidence="3" key="1">
    <citation type="submission" date="2018-02" db="EMBL/GenBank/DDBJ databases">
        <authorList>
            <person name="Holder M.E."/>
            <person name="Ajami N.J."/>
            <person name="Petrosino J.F."/>
        </authorList>
    </citation>
    <scope>NUCLEOTIDE SEQUENCE [LARGE SCALE GENOMIC DNA]</scope>
    <source>
        <strain evidence="3">CCUG 47711</strain>
    </source>
</reference>
<dbReference type="KEGG" id="fsa:C5Q98_07360"/>
<dbReference type="Gene3D" id="3.40.710.10">
    <property type="entry name" value="DD-peptidase/beta-lactamase superfamily"/>
    <property type="match status" value="1"/>
</dbReference>
<organism evidence="2 3">
    <name type="scientific">Fastidiosipila sanguinis</name>
    <dbReference type="NCBI Taxonomy" id="236753"/>
    <lineage>
        <taxon>Bacteria</taxon>
        <taxon>Bacillati</taxon>
        <taxon>Bacillota</taxon>
        <taxon>Clostridia</taxon>
        <taxon>Eubacteriales</taxon>
        <taxon>Oscillospiraceae</taxon>
        <taxon>Fastidiosipila</taxon>
    </lineage>
</organism>
<dbReference type="InterPro" id="IPR012338">
    <property type="entry name" value="Beta-lactam/transpept-like"/>
</dbReference>
<sequence>MKQLMRNVRLVLTFLLVLAIVFGAGLFYQMHQSQTVLLAVAGENKESLRQQYAQAGTIYSQEGVKLAYSDADAENRYYVEDPNIQMAVSHYVGDYTHHMSNTVETLYQNELLGKNRGMIEQLILDVSGKGLEGDNVHLTIDAALSGYARQLLGDYRGSVVLMNYETGDVLGMASTPATYMENIINYENLPDSSLFNRSLNGAYEPGSTWKIMTAAAWINSNAYDPELVIESDGSPLVPNGASDHESKNMYGNYDLNRAFTRSSNVFFGQLSVLMGQKDFSNYLNNSGLSSIKSINRLSVGPAVMDSSAAANDQGLLSWFGTGQPVGELKLNFSPLELASIGSAVANGGKLLQPNMIKYIENPIGQKKEAANTKVNSQLFSPEVANNLKSLMINAIQSEETIQYAAGIPGFTVGGKSGTVQRQGADGGSTNSLWIGFVDNADYPYAVAAVVEGSNDTNATAIYIGNSLLAQAINLRNAGH</sequence>
<dbReference type="OrthoDB" id="9804124at2"/>
<feature type="domain" description="Penicillin-binding protein transpeptidase" evidence="1">
    <location>
        <begin position="157"/>
        <end position="457"/>
    </location>
</feature>
<dbReference type="GO" id="GO:0071972">
    <property type="term" value="F:peptidoglycan L,D-transpeptidase activity"/>
    <property type="evidence" value="ECO:0007669"/>
    <property type="project" value="TreeGrafter"/>
</dbReference>
<dbReference type="InterPro" id="IPR050515">
    <property type="entry name" value="Beta-lactam/transpept"/>
</dbReference>